<dbReference type="AlphaFoldDB" id="X1VT43"/>
<gene>
    <name evidence="1" type="ORF">S12H4_57659</name>
</gene>
<feature type="non-terminal residue" evidence="1">
    <location>
        <position position="56"/>
    </location>
</feature>
<name>X1VT43_9ZZZZ</name>
<reference evidence="1" key="1">
    <citation type="journal article" date="2014" name="Front. Microbiol.">
        <title>High frequency of phylogenetically diverse reductive dehalogenase-homologous genes in deep subseafloor sedimentary metagenomes.</title>
        <authorList>
            <person name="Kawai M."/>
            <person name="Futagami T."/>
            <person name="Toyoda A."/>
            <person name="Takaki Y."/>
            <person name="Nishi S."/>
            <person name="Hori S."/>
            <person name="Arai W."/>
            <person name="Tsubouchi T."/>
            <person name="Morono Y."/>
            <person name="Uchiyama I."/>
            <person name="Ito T."/>
            <person name="Fujiyama A."/>
            <person name="Inagaki F."/>
            <person name="Takami H."/>
        </authorList>
    </citation>
    <scope>NUCLEOTIDE SEQUENCE</scope>
    <source>
        <strain evidence="1">Expedition CK06-06</strain>
    </source>
</reference>
<accession>X1VT43</accession>
<comment type="caution">
    <text evidence="1">The sequence shown here is derived from an EMBL/GenBank/DDBJ whole genome shotgun (WGS) entry which is preliminary data.</text>
</comment>
<sequence>MSAVVKVAIGRCGATALDSNLSGLSIYGHPLTELERTPEVVAVSGVHRGRPGGETP</sequence>
<organism evidence="1">
    <name type="scientific">marine sediment metagenome</name>
    <dbReference type="NCBI Taxonomy" id="412755"/>
    <lineage>
        <taxon>unclassified sequences</taxon>
        <taxon>metagenomes</taxon>
        <taxon>ecological metagenomes</taxon>
    </lineage>
</organism>
<dbReference type="EMBL" id="BARW01037327">
    <property type="protein sequence ID" value="GAJ24057.1"/>
    <property type="molecule type" value="Genomic_DNA"/>
</dbReference>
<evidence type="ECO:0000313" key="1">
    <source>
        <dbReference type="EMBL" id="GAJ24057.1"/>
    </source>
</evidence>
<protein>
    <submittedName>
        <fullName evidence="1">Uncharacterized protein</fullName>
    </submittedName>
</protein>
<proteinExistence type="predicted"/>